<dbReference type="RefSeq" id="WP_267655049.1">
    <property type="nucleotide sequence ID" value="NZ_JAOVZR010000001.1"/>
</dbReference>
<keyword evidence="3" id="KW-1185">Reference proteome</keyword>
<gene>
    <name evidence="2" type="ORF">OEG84_18245</name>
</gene>
<comment type="caution">
    <text evidence="2">The sequence shown here is derived from an EMBL/GenBank/DDBJ whole genome shotgun (WGS) entry which is preliminary data.</text>
</comment>
<dbReference type="Pfam" id="PF04784">
    <property type="entry name" value="DUF547"/>
    <property type="match status" value="1"/>
</dbReference>
<evidence type="ECO:0000313" key="3">
    <source>
        <dbReference type="Proteomes" id="UP001073227"/>
    </source>
</evidence>
<name>A0ABT3ZCS0_9HYPH</name>
<dbReference type="InterPro" id="IPR006869">
    <property type="entry name" value="DUF547"/>
</dbReference>
<dbReference type="InterPro" id="IPR006311">
    <property type="entry name" value="TAT_signal"/>
</dbReference>
<dbReference type="Proteomes" id="UP001073227">
    <property type="component" value="Unassembled WGS sequence"/>
</dbReference>
<dbReference type="PANTHER" id="PTHR46361">
    <property type="entry name" value="ELECTRON CARRIER/ PROTEIN DISULFIDE OXIDOREDUCTASE"/>
    <property type="match status" value="1"/>
</dbReference>
<dbReference type="EMBL" id="JAOVZR010000001">
    <property type="protein sequence ID" value="MCY0149595.1"/>
    <property type="molecule type" value="Genomic_DNA"/>
</dbReference>
<feature type="domain" description="DUF547" evidence="1">
    <location>
        <begin position="95"/>
        <end position="209"/>
    </location>
</feature>
<sequence>MNLDRRTVLSGAILSGIVSLTGASLLTPLPAHAALVGFRPTGSGSVDHSAYDALLKTHVIADAENYNQVDYRGVKSKLGALKAYVASLEATNPVTLSPNEAHAYWINLYNAKTLEVVAEAFPVSSIKKVNLGGSFLFGSGPWKAKLMTVNGVELSLDEIEHEIVRALFKNPMSHYGLNCASYSCPNLGARAFTGANLDAQLNQNAVDYVNHPRGVKIENNRITASKIYSWYASDFGGKGKLKAHWSSLASADKAARIAGASIAGYDYDWSINAL</sequence>
<dbReference type="PROSITE" id="PS51318">
    <property type="entry name" value="TAT"/>
    <property type="match status" value="1"/>
</dbReference>
<dbReference type="PANTHER" id="PTHR46361:SF3">
    <property type="entry name" value="ELECTRON CARRIER_ PROTEIN DISULFIDE OXIDOREDUCTASE"/>
    <property type="match status" value="1"/>
</dbReference>
<accession>A0ABT3ZCS0</accession>
<reference evidence="2" key="1">
    <citation type="submission" date="2022-10" db="EMBL/GenBank/DDBJ databases">
        <title>Hoeflea sp. G2-23, isolated from marine algae.</title>
        <authorList>
            <person name="Kristyanto S."/>
            <person name="Kim J.M."/>
            <person name="Jeon C.O."/>
        </authorList>
    </citation>
    <scope>NUCLEOTIDE SEQUENCE</scope>
    <source>
        <strain evidence="2">G2-23</strain>
    </source>
</reference>
<evidence type="ECO:0000259" key="1">
    <source>
        <dbReference type="Pfam" id="PF04784"/>
    </source>
</evidence>
<organism evidence="2 3">
    <name type="scientific">Hoeflea algicola</name>
    <dbReference type="NCBI Taxonomy" id="2983763"/>
    <lineage>
        <taxon>Bacteria</taxon>
        <taxon>Pseudomonadati</taxon>
        <taxon>Pseudomonadota</taxon>
        <taxon>Alphaproteobacteria</taxon>
        <taxon>Hyphomicrobiales</taxon>
        <taxon>Rhizobiaceae</taxon>
        <taxon>Hoeflea</taxon>
    </lineage>
</organism>
<evidence type="ECO:0000313" key="2">
    <source>
        <dbReference type="EMBL" id="MCY0149595.1"/>
    </source>
</evidence>
<protein>
    <submittedName>
        <fullName evidence="2">DUF547 domain-containing protein</fullName>
    </submittedName>
</protein>
<proteinExistence type="predicted"/>